<dbReference type="EMBL" id="BMAV01024552">
    <property type="protein sequence ID" value="GFS34014.1"/>
    <property type="molecule type" value="Genomic_DNA"/>
</dbReference>
<accession>A0A8X6MA23</accession>
<evidence type="ECO:0000313" key="1">
    <source>
        <dbReference type="EMBL" id="GFS34014.1"/>
    </source>
</evidence>
<proteinExistence type="predicted"/>
<gene>
    <name evidence="1" type="ORF">TNIN_411641</name>
</gene>
<dbReference type="AlphaFoldDB" id="A0A8X6MA23"/>
<keyword evidence="2" id="KW-1185">Reference proteome</keyword>
<protein>
    <submittedName>
        <fullName evidence="1">Uncharacterized protein</fullName>
    </submittedName>
</protein>
<feature type="non-terminal residue" evidence="1">
    <location>
        <position position="1"/>
    </location>
</feature>
<dbReference type="Proteomes" id="UP000886998">
    <property type="component" value="Unassembled WGS sequence"/>
</dbReference>
<organism evidence="1 2">
    <name type="scientific">Trichonephila inaurata madagascariensis</name>
    <dbReference type="NCBI Taxonomy" id="2747483"/>
    <lineage>
        <taxon>Eukaryota</taxon>
        <taxon>Metazoa</taxon>
        <taxon>Ecdysozoa</taxon>
        <taxon>Arthropoda</taxon>
        <taxon>Chelicerata</taxon>
        <taxon>Arachnida</taxon>
        <taxon>Araneae</taxon>
        <taxon>Araneomorphae</taxon>
        <taxon>Entelegynae</taxon>
        <taxon>Araneoidea</taxon>
        <taxon>Nephilidae</taxon>
        <taxon>Trichonephila</taxon>
        <taxon>Trichonephila inaurata</taxon>
    </lineage>
</organism>
<evidence type="ECO:0000313" key="2">
    <source>
        <dbReference type="Proteomes" id="UP000886998"/>
    </source>
</evidence>
<name>A0A8X6MA23_9ARAC</name>
<reference evidence="1" key="1">
    <citation type="submission" date="2020-08" db="EMBL/GenBank/DDBJ databases">
        <title>Multicomponent nature underlies the extraordinary mechanical properties of spider dragline silk.</title>
        <authorList>
            <person name="Kono N."/>
            <person name="Nakamura H."/>
            <person name="Mori M."/>
            <person name="Yoshida Y."/>
            <person name="Ohtoshi R."/>
            <person name="Malay A.D."/>
            <person name="Moran D.A.P."/>
            <person name="Tomita M."/>
            <person name="Numata K."/>
            <person name="Arakawa K."/>
        </authorList>
    </citation>
    <scope>NUCLEOTIDE SEQUENCE</scope>
</reference>
<sequence>TINNCPDTARHYRCHDRSSMNALTTAVVISEITDKLSTLNALRLSFFESRYHISIPLYGDIDPRRNFFRHKNARIACYTTRFS</sequence>
<comment type="caution">
    <text evidence="1">The sequence shown here is derived from an EMBL/GenBank/DDBJ whole genome shotgun (WGS) entry which is preliminary data.</text>
</comment>